<name>F0ZC96_DICPU</name>
<proteinExistence type="inferred from homology"/>
<evidence type="ECO:0000256" key="8">
    <source>
        <dbReference type="RuleBase" id="RU362067"/>
    </source>
</evidence>
<evidence type="ECO:0000256" key="5">
    <source>
        <dbReference type="ARBA" id="ARBA00023002"/>
    </source>
</evidence>
<feature type="binding site" evidence="7">
    <location>
        <position position="363"/>
    </location>
    <ligand>
        <name>substrate</name>
    </ligand>
</feature>
<keyword evidence="4 8" id="KW-0274">FAD</keyword>
<dbReference type="STRING" id="5786.F0ZC96"/>
<comment type="similarity">
    <text evidence="2 8">Belongs to the flavin monoamine oxidase family.</text>
</comment>
<dbReference type="AlphaFoldDB" id="F0ZC96"/>
<keyword evidence="11" id="KW-1185">Reference proteome</keyword>
<evidence type="ECO:0000256" key="3">
    <source>
        <dbReference type="ARBA" id="ARBA00022630"/>
    </source>
</evidence>
<dbReference type="SUPFAM" id="SSF51905">
    <property type="entry name" value="FAD/NAD(P)-binding domain"/>
    <property type="match status" value="1"/>
</dbReference>
<dbReference type="OMA" id="LWARVMH"/>
<dbReference type="InterPro" id="IPR002937">
    <property type="entry name" value="Amino_oxidase"/>
</dbReference>
<comment type="cofactor">
    <cofactor evidence="1 8">
        <name>FAD</name>
        <dbReference type="ChEBI" id="CHEBI:57692"/>
    </cofactor>
</comment>
<protein>
    <recommendedName>
        <fullName evidence="8">Amine oxidase</fullName>
        <ecNumber evidence="8">1.4.3.-</ecNumber>
    </recommendedName>
</protein>
<evidence type="ECO:0000256" key="7">
    <source>
        <dbReference type="PIRSR" id="PIRSR601613-1"/>
    </source>
</evidence>
<feature type="domain" description="Amine oxidase" evidence="9">
    <location>
        <begin position="27"/>
        <end position="472"/>
    </location>
</feature>
<feature type="binding site" evidence="7">
    <location>
        <position position="448"/>
    </location>
    <ligand>
        <name>FAD</name>
        <dbReference type="ChEBI" id="CHEBI:57692"/>
    </ligand>
</feature>
<gene>
    <name evidence="10" type="ORF">DICPUDRAFT_28644</name>
</gene>
<dbReference type="OrthoDB" id="16089at2759"/>
<evidence type="ECO:0000313" key="10">
    <source>
        <dbReference type="EMBL" id="EGC38483.1"/>
    </source>
</evidence>
<dbReference type="InterPro" id="IPR001613">
    <property type="entry name" value="Flavin_amine_oxidase"/>
</dbReference>
<dbReference type="Proteomes" id="UP000001064">
    <property type="component" value="Unassembled WGS sequence"/>
</dbReference>
<sequence length="479" mass="54922">METHNKKNLDIFQTGKIYDTIIIGGGLSGLNSAFQLKKKGNQSFLILESSNRLGGRTETVHLKKFGGWVDFGGQWLGISNVNLFNLINELGLKTYKQYYDGKTILETETSNFKKINENDFKFQDFDIDNLMYFINQVDSISSTINFNTDISKNPEFKIYDSISLHDWLFLEKNKKYLNEKIKLFFDWVAKMVLASSSKDISFLFFIKYFKSIGNFEGAFVSNEQSSESDRVIGGSQAISHKLASIIGKENYLLKKKVTSIDQTKKIITVTTDLNFKFYCKNVIVTAPPLQVKKINFIPKLPTKKHNYINNIENGVVIKVIAVYKTQFWREKGYNAKLISFNGPIQEAFDNSTHDNQLKSIVGFIVGKDSFEKWGKLSFEERKSLILNQYAKYWGEEALHPVYYNEKNWSQASYESGCFSGVCSPNQNLYENGFDYTKPFGNIHWAGTETSNEWYGHMEGAIQSSIRVTNEILKKSISKL</sequence>
<evidence type="ECO:0000256" key="4">
    <source>
        <dbReference type="ARBA" id="ARBA00022827"/>
    </source>
</evidence>
<evidence type="ECO:0000313" key="11">
    <source>
        <dbReference type="Proteomes" id="UP000001064"/>
    </source>
</evidence>
<dbReference type="FunFam" id="3.50.50.60:FF:000701">
    <property type="entry name" value="Probable flavin-containing monoamine oxidase B"/>
    <property type="match status" value="1"/>
</dbReference>
<dbReference type="Gene3D" id="3.50.50.60">
    <property type="entry name" value="FAD/NAD(P)-binding domain"/>
    <property type="match status" value="1"/>
</dbReference>
<dbReference type="InterPro" id="IPR036188">
    <property type="entry name" value="FAD/NAD-bd_sf"/>
</dbReference>
<dbReference type="KEGG" id="dpp:DICPUDRAFT_28644"/>
<dbReference type="GO" id="GO:0097621">
    <property type="term" value="F:monoamine oxidase activity"/>
    <property type="evidence" value="ECO:0007669"/>
    <property type="project" value="UniProtKB-EC"/>
</dbReference>
<dbReference type="PANTHER" id="PTHR43563:SF19">
    <property type="entry name" value="FLAVIN-CONTAINING MONOAMINE OXIDASE B-RELATED"/>
    <property type="match status" value="1"/>
</dbReference>
<dbReference type="EMBL" id="GL870976">
    <property type="protein sequence ID" value="EGC38483.1"/>
    <property type="molecule type" value="Genomic_DNA"/>
</dbReference>
<feature type="binding site" evidence="7">
    <location>
        <position position="257"/>
    </location>
    <ligand>
        <name>FAD</name>
        <dbReference type="ChEBI" id="CHEBI:57692"/>
    </ligand>
</feature>
<dbReference type="FunCoup" id="F0ZC96">
    <property type="interactions" value="22"/>
</dbReference>
<evidence type="ECO:0000256" key="6">
    <source>
        <dbReference type="ARBA" id="ARBA00048448"/>
    </source>
</evidence>
<accession>F0ZC96</accession>
<organism evidence="10 11">
    <name type="scientific">Dictyostelium purpureum</name>
    <name type="common">Slime mold</name>
    <dbReference type="NCBI Taxonomy" id="5786"/>
    <lineage>
        <taxon>Eukaryota</taxon>
        <taxon>Amoebozoa</taxon>
        <taxon>Evosea</taxon>
        <taxon>Eumycetozoa</taxon>
        <taxon>Dictyostelia</taxon>
        <taxon>Dictyosteliales</taxon>
        <taxon>Dictyosteliaceae</taxon>
        <taxon>Dictyostelium</taxon>
    </lineage>
</organism>
<dbReference type="SUPFAM" id="SSF54373">
    <property type="entry name" value="FAD-linked reductases, C-terminal domain"/>
    <property type="match status" value="1"/>
</dbReference>
<keyword evidence="5 8" id="KW-0560">Oxidoreductase</keyword>
<feature type="binding site" evidence="7">
    <location>
        <position position="28"/>
    </location>
    <ligand>
        <name>FAD</name>
        <dbReference type="ChEBI" id="CHEBI:57692"/>
    </ligand>
</feature>
<dbReference type="VEuPathDB" id="AmoebaDB:DICPUDRAFT_28644"/>
<dbReference type="eggNOG" id="KOG0029">
    <property type="taxonomic scope" value="Eukaryota"/>
</dbReference>
<reference evidence="11" key="1">
    <citation type="journal article" date="2011" name="Genome Biol.">
        <title>Comparative genomics of the social amoebae Dictyostelium discoideum and Dictyostelium purpureum.</title>
        <authorList>
            <consortium name="US DOE Joint Genome Institute (JGI-PGF)"/>
            <person name="Sucgang R."/>
            <person name="Kuo A."/>
            <person name="Tian X."/>
            <person name="Salerno W."/>
            <person name="Parikh A."/>
            <person name="Feasley C.L."/>
            <person name="Dalin E."/>
            <person name="Tu H."/>
            <person name="Huang E."/>
            <person name="Barry K."/>
            <person name="Lindquist E."/>
            <person name="Shapiro H."/>
            <person name="Bruce D."/>
            <person name="Schmutz J."/>
            <person name="Salamov A."/>
            <person name="Fey P."/>
            <person name="Gaudet P."/>
            <person name="Anjard C."/>
            <person name="Babu M.M."/>
            <person name="Basu S."/>
            <person name="Bushmanova Y."/>
            <person name="van der Wel H."/>
            <person name="Katoh-Kurasawa M."/>
            <person name="Dinh C."/>
            <person name="Coutinho P.M."/>
            <person name="Saito T."/>
            <person name="Elias M."/>
            <person name="Schaap P."/>
            <person name="Kay R.R."/>
            <person name="Henrissat B."/>
            <person name="Eichinger L."/>
            <person name="Rivero F."/>
            <person name="Putnam N.H."/>
            <person name="West C.M."/>
            <person name="Loomis W.F."/>
            <person name="Chisholm R.L."/>
            <person name="Shaulsky G."/>
            <person name="Strassmann J.E."/>
            <person name="Queller D.C."/>
            <person name="Kuspa A."/>
            <person name="Grigoriev I.V."/>
        </authorList>
    </citation>
    <scope>NUCLEOTIDE SEQUENCE [LARGE SCALE GENOMIC DNA]</scope>
    <source>
        <strain evidence="11">QSDP1</strain>
    </source>
</reference>
<dbReference type="RefSeq" id="XP_003285041.1">
    <property type="nucleotide sequence ID" value="XM_003284993.1"/>
</dbReference>
<evidence type="ECO:0000256" key="1">
    <source>
        <dbReference type="ARBA" id="ARBA00001974"/>
    </source>
</evidence>
<dbReference type="GeneID" id="10502082"/>
<evidence type="ECO:0000256" key="2">
    <source>
        <dbReference type="ARBA" id="ARBA00005995"/>
    </source>
</evidence>
<comment type="catalytic activity">
    <reaction evidence="6">
        <text>a secondary aliphatic amine + O2 + H2O = a primary amine + an aldehyde + H2O2</text>
        <dbReference type="Rhea" id="RHEA:26414"/>
        <dbReference type="ChEBI" id="CHEBI:15377"/>
        <dbReference type="ChEBI" id="CHEBI:15379"/>
        <dbReference type="ChEBI" id="CHEBI:16240"/>
        <dbReference type="ChEBI" id="CHEBI:17478"/>
        <dbReference type="ChEBI" id="CHEBI:58855"/>
        <dbReference type="ChEBI" id="CHEBI:65296"/>
        <dbReference type="EC" id="1.4.3.4"/>
    </reaction>
</comment>
<dbReference type="PANTHER" id="PTHR43563">
    <property type="entry name" value="AMINE OXIDASE"/>
    <property type="match status" value="1"/>
</dbReference>
<keyword evidence="3 8" id="KW-0285">Flavoprotein</keyword>
<dbReference type="PRINTS" id="PR00757">
    <property type="entry name" value="AMINEOXDASEF"/>
</dbReference>
<dbReference type="EC" id="1.4.3.-" evidence="8"/>
<dbReference type="InParanoid" id="F0ZC96"/>
<dbReference type="InterPro" id="IPR050703">
    <property type="entry name" value="Flavin_MAO"/>
</dbReference>
<dbReference type="Pfam" id="PF01593">
    <property type="entry name" value="Amino_oxidase"/>
    <property type="match status" value="1"/>
</dbReference>
<evidence type="ECO:0000259" key="9">
    <source>
        <dbReference type="Pfam" id="PF01593"/>
    </source>
</evidence>